<dbReference type="InterPro" id="IPR013106">
    <property type="entry name" value="Ig_V-set"/>
</dbReference>
<keyword evidence="8" id="KW-1185">Reference proteome</keyword>
<dbReference type="OMA" id="HIVNLTH"/>
<keyword evidence="2" id="KW-0325">Glycoprotein</keyword>
<accession>A0A670ISY4</accession>
<reference evidence="7 8" key="1">
    <citation type="journal article" date="2019" name="Proc. Natl. Acad. Sci. U.S.A.">
        <title>Regulatory changes in pterin and carotenoid genes underlie balanced color polymorphisms in the wall lizard.</title>
        <authorList>
            <person name="Andrade P."/>
            <person name="Pinho C."/>
            <person name="Perez I de Lanuza G."/>
            <person name="Afonso S."/>
            <person name="Brejcha J."/>
            <person name="Rubin C.J."/>
            <person name="Wallerman O."/>
            <person name="Pereira P."/>
            <person name="Sabatino S.J."/>
            <person name="Bellati A."/>
            <person name="Pellitteri-Rosa D."/>
            <person name="Bosakova Z."/>
            <person name="Bunikis I."/>
            <person name="Carretero M.A."/>
            <person name="Feiner N."/>
            <person name="Marsik P."/>
            <person name="Pauperio F."/>
            <person name="Salvi D."/>
            <person name="Soler L."/>
            <person name="While G.M."/>
            <person name="Uller T."/>
            <person name="Font E."/>
            <person name="Andersson L."/>
            <person name="Carneiro M."/>
        </authorList>
    </citation>
    <scope>NUCLEOTIDE SEQUENCE</scope>
</reference>
<keyword evidence="5" id="KW-1133">Transmembrane helix</keyword>
<name>A0A670ISY4_PODMU</name>
<evidence type="ECO:0000259" key="6">
    <source>
        <dbReference type="SMART" id="SM00409"/>
    </source>
</evidence>
<dbReference type="Pfam" id="PF07686">
    <property type="entry name" value="V-set"/>
    <property type="match status" value="1"/>
</dbReference>
<dbReference type="PANTHER" id="PTHR44427:SF1">
    <property type="entry name" value="CARCINOEMBRYONIC ANTIGEN-RELATED CELL ADHESION MOLECULE 1"/>
    <property type="match status" value="1"/>
</dbReference>
<protein>
    <recommendedName>
        <fullName evidence="6">Immunoglobulin domain-containing protein</fullName>
    </recommendedName>
</protein>
<evidence type="ECO:0000313" key="8">
    <source>
        <dbReference type="Proteomes" id="UP000472272"/>
    </source>
</evidence>
<dbReference type="Ensembl" id="ENSPMRT00000016306.1">
    <property type="protein sequence ID" value="ENSPMRP00000015263.1"/>
    <property type="gene ID" value="ENSPMRG00000010177.1"/>
</dbReference>
<evidence type="ECO:0000256" key="1">
    <source>
        <dbReference type="ARBA" id="ARBA00022729"/>
    </source>
</evidence>
<keyword evidence="5" id="KW-0472">Membrane</keyword>
<keyword evidence="5" id="KW-0812">Transmembrane</keyword>
<feature type="domain" description="Immunoglobulin" evidence="6">
    <location>
        <begin position="44"/>
        <end position="145"/>
    </location>
</feature>
<dbReference type="InterPro" id="IPR013783">
    <property type="entry name" value="Ig-like_fold"/>
</dbReference>
<evidence type="ECO:0000256" key="3">
    <source>
        <dbReference type="ARBA" id="ARBA00023319"/>
    </source>
</evidence>
<evidence type="ECO:0000256" key="2">
    <source>
        <dbReference type="ARBA" id="ARBA00023180"/>
    </source>
</evidence>
<dbReference type="GeneTree" id="ENSGT00950000185100"/>
<dbReference type="Gene3D" id="2.60.40.10">
    <property type="entry name" value="Immunoglobulins"/>
    <property type="match status" value="1"/>
</dbReference>
<keyword evidence="1" id="KW-0732">Signal</keyword>
<comment type="similarity">
    <text evidence="4">Belongs to the immunoglobulin superfamily. CEA family.</text>
</comment>
<sequence length="157" mass="17429">RGGPIGTRDVFLLFFPPLHAAASILSCCFLWTQAQAKTGIPIKVEPEILQEGQSVTLTPGDIDVTTLRSCKWYRGSSADGNRIFTYFLAPVISQKNGSAFTDRETGRRDCSLRITDLTPSDSGTYTLEPEGPLEHRIGAINITVPGMMSLRRFRFRY</sequence>
<reference evidence="7" key="3">
    <citation type="submission" date="2025-09" db="UniProtKB">
        <authorList>
            <consortium name="Ensembl"/>
        </authorList>
    </citation>
    <scope>IDENTIFICATION</scope>
</reference>
<feature type="transmembrane region" description="Helical" evidence="5">
    <location>
        <begin position="12"/>
        <end position="32"/>
    </location>
</feature>
<dbReference type="Proteomes" id="UP000472272">
    <property type="component" value="Chromosome 8"/>
</dbReference>
<evidence type="ECO:0000256" key="4">
    <source>
        <dbReference type="ARBA" id="ARBA00038222"/>
    </source>
</evidence>
<organism evidence="7 8">
    <name type="scientific">Podarcis muralis</name>
    <name type="common">Wall lizard</name>
    <name type="synonym">Lacerta muralis</name>
    <dbReference type="NCBI Taxonomy" id="64176"/>
    <lineage>
        <taxon>Eukaryota</taxon>
        <taxon>Metazoa</taxon>
        <taxon>Chordata</taxon>
        <taxon>Craniata</taxon>
        <taxon>Vertebrata</taxon>
        <taxon>Euteleostomi</taxon>
        <taxon>Lepidosauria</taxon>
        <taxon>Squamata</taxon>
        <taxon>Bifurcata</taxon>
        <taxon>Unidentata</taxon>
        <taxon>Episquamata</taxon>
        <taxon>Laterata</taxon>
        <taxon>Lacertibaenia</taxon>
        <taxon>Lacertidae</taxon>
        <taxon>Podarcis</taxon>
    </lineage>
</organism>
<dbReference type="InterPro" id="IPR003599">
    <property type="entry name" value="Ig_sub"/>
</dbReference>
<dbReference type="PANTHER" id="PTHR44427">
    <property type="entry name" value="CARCINOEMBRYONIC ANTIGEN-RELATED CELL ADHESION MOLECULE 19"/>
    <property type="match status" value="1"/>
</dbReference>
<evidence type="ECO:0000256" key="5">
    <source>
        <dbReference type="SAM" id="Phobius"/>
    </source>
</evidence>
<dbReference type="SUPFAM" id="SSF48726">
    <property type="entry name" value="Immunoglobulin"/>
    <property type="match status" value="1"/>
</dbReference>
<dbReference type="InterPro" id="IPR036179">
    <property type="entry name" value="Ig-like_dom_sf"/>
</dbReference>
<dbReference type="InterPro" id="IPR050831">
    <property type="entry name" value="CEA_cell_adhesion"/>
</dbReference>
<evidence type="ECO:0000313" key="7">
    <source>
        <dbReference type="Ensembl" id="ENSPMRP00000015263.1"/>
    </source>
</evidence>
<dbReference type="AlphaFoldDB" id="A0A670ISY4"/>
<dbReference type="SMART" id="SM00409">
    <property type="entry name" value="IG"/>
    <property type="match status" value="1"/>
</dbReference>
<keyword evidence="3" id="KW-0393">Immunoglobulin domain</keyword>
<proteinExistence type="inferred from homology"/>
<reference evidence="7" key="2">
    <citation type="submission" date="2025-08" db="UniProtKB">
        <authorList>
            <consortium name="Ensembl"/>
        </authorList>
    </citation>
    <scope>IDENTIFICATION</scope>
</reference>